<protein>
    <submittedName>
        <fullName evidence="2">Uncharacterized protein</fullName>
    </submittedName>
</protein>
<accession>A0AAD9YJF4</accession>
<dbReference type="AlphaFoldDB" id="A0AAD9YJF4"/>
<keyword evidence="3" id="KW-1185">Reference proteome</keyword>
<sequence>MTLSSRVWLGPVVSGGRGMLRACLERDGISVVQQQQQQQQQQRKLRWAPPHAPDRRKSELHRLVLPLH</sequence>
<organism evidence="2 3">
    <name type="scientific">Colletotrichum kahawae</name>
    <name type="common">Coffee berry disease fungus</name>
    <dbReference type="NCBI Taxonomy" id="34407"/>
    <lineage>
        <taxon>Eukaryota</taxon>
        <taxon>Fungi</taxon>
        <taxon>Dikarya</taxon>
        <taxon>Ascomycota</taxon>
        <taxon>Pezizomycotina</taxon>
        <taxon>Sordariomycetes</taxon>
        <taxon>Hypocreomycetidae</taxon>
        <taxon>Glomerellales</taxon>
        <taxon>Glomerellaceae</taxon>
        <taxon>Colletotrichum</taxon>
        <taxon>Colletotrichum gloeosporioides species complex</taxon>
    </lineage>
</organism>
<feature type="compositionally biased region" description="Basic and acidic residues" evidence="1">
    <location>
        <begin position="52"/>
        <end position="62"/>
    </location>
</feature>
<feature type="compositionally biased region" description="Low complexity" evidence="1">
    <location>
        <begin position="33"/>
        <end position="42"/>
    </location>
</feature>
<name>A0AAD9YJF4_COLKA</name>
<feature type="region of interest" description="Disordered" evidence="1">
    <location>
        <begin position="33"/>
        <end position="68"/>
    </location>
</feature>
<proteinExistence type="predicted"/>
<evidence type="ECO:0000313" key="3">
    <source>
        <dbReference type="Proteomes" id="UP001281614"/>
    </source>
</evidence>
<dbReference type="EMBL" id="VYYT01000113">
    <property type="protein sequence ID" value="KAK2768015.1"/>
    <property type="molecule type" value="Genomic_DNA"/>
</dbReference>
<comment type="caution">
    <text evidence="2">The sequence shown here is derived from an EMBL/GenBank/DDBJ whole genome shotgun (WGS) entry which is preliminary data.</text>
</comment>
<evidence type="ECO:0000313" key="2">
    <source>
        <dbReference type="EMBL" id="KAK2768015.1"/>
    </source>
</evidence>
<reference evidence="2" key="1">
    <citation type="submission" date="2023-02" db="EMBL/GenBank/DDBJ databases">
        <title>Colletotrichum kahawae CIFC_Que2 genome sequencing and assembly.</title>
        <authorList>
            <person name="Baroncelli R."/>
        </authorList>
    </citation>
    <scope>NUCLEOTIDE SEQUENCE</scope>
    <source>
        <strain evidence="2">CIFC_Que2</strain>
    </source>
</reference>
<dbReference type="Proteomes" id="UP001281614">
    <property type="component" value="Unassembled WGS sequence"/>
</dbReference>
<evidence type="ECO:0000256" key="1">
    <source>
        <dbReference type="SAM" id="MobiDB-lite"/>
    </source>
</evidence>
<gene>
    <name evidence="2" type="ORF">CKAH01_04583</name>
</gene>